<accession>A0A182MAB0</accession>
<evidence type="ECO:0000259" key="3">
    <source>
        <dbReference type="PROSITE" id="PS50940"/>
    </source>
</evidence>
<protein>
    <recommendedName>
        <fullName evidence="3">Chitin-binding type-2 domain-containing protein</fullName>
    </recommendedName>
</protein>
<evidence type="ECO:0000313" key="4">
    <source>
        <dbReference type="EnsemblMetazoa" id="ACUA013358-PA"/>
    </source>
</evidence>
<feature type="compositionally biased region" description="Basic and acidic residues" evidence="1">
    <location>
        <begin position="656"/>
        <end position="680"/>
    </location>
</feature>
<feature type="compositionally biased region" description="Low complexity" evidence="1">
    <location>
        <begin position="385"/>
        <end position="396"/>
    </location>
</feature>
<feature type="region of interest" description="Disordered" evidence="1">
    <location>
        <begin position="381"/>
        <end position="409"/>
    </location>
</feature>
<keyword evidence="2" id="KW-0732">Signal</keyword>
<evidence type="ECO:0000256" key="2">
    <source>
        <dbReference type="SAM" id="SignalP"/>
    </source>
</evidence>
<feature type="compositionally biased region" description="Polar residues" evidence="1">
    <location>
        <begin position="397"/>
        <end position="409"/>
    </location>
</feature>
<feature type="signal peptide" evidence="2">
    <location>
        <begin position="1"/>
        <end position="23"/>
    </location>
</feature>
<dbReference type="PROSITE" id="PS50940">
    <property type="entry name" value="CHIT_BIND_II"/>
    <property type="match status" value="1"/>
</dbReference>
<dbReference type="Gene3D" id="2.170.140.10">
    <property type="entry name" value="Chitin binding domain"/>
    <property type="match status" value="1"/>
</dbReference>
<feature type="domain" description="Chitin-binding type-2" evidence="3">
    <location>
        <begin position="818"/>
        <end position="867"/>
    </location>
</feature>
<feature type="compositionally biased region" description="Polar residues" evidence="1">
    <location>
        <begin position="186"/>
        <end position="197"/>
    </location>
</feature>
<dbReference type="GO" id="GO:0005576">
    <property type="term" value="C:extracellular region"/>
    <property type="evidence" value="ECO:0007669"/>
    <property type="project" value="InterPro"/>
</dbReference>
<feature type="chain" id="PRO_5008128078" description="Chitin-binding type-2 domain-containing protein" evidence="2">
    <location>
        <begin position="24"/>
        <end position="966"/>
    </location>
</feature>
<name>A0A182MAB0_9DIPT</name>
<dbReference type="VEuPathDB" id="VectorBase:ACUA013358"/>
<feature type="region of interest" description="Disordered" evidence="1">
    <location>
        <begin position="64"/>
        <end position="254"/>
    </location>
</feature>
<reference evidence="5" key="1">
    <citation type="submission" date="2013-09" db="EMBL/GenBank/DDBJ databases">
        <title>The Genome Sequence of Anopheles culicifacies species A.</title>
        <authorList>
            <consortium name="The Broad Institute Genomics Platform"/>
            <person name="Neafsey D.E."/>
            <person name="Besansky N."/>
            <person name="Howell P."/>
            <person name="Walton C."/>
            <person name="Young S.K."/>
            <person name="Zeng Q."/>
            <person name="Gargeya S."/>
            <person name="Fitzgerald M."/>
            <person name="Haas B."/>
            <person name="Abouelleil A."/>
            <person name="Allen A.W."/>
            <person name="Alvarado L."/>
            <person name="Arachchi H.M."/>
            <person name="Berlin A.M."/>
            <person name="Chapman S.B."/>
            <person name="Gainer-Dewar J."/>
            <person name="Goldberg J."/>
            <person name="Griggs A."/>
            <person name="Gujja S."/>
            <person name="Hansen M."/>
            <person name="Howarth C."/>
            <person name="Imamovic A."/>
            <person name="Ireland A."/>
            <person name="Larimer J."/>
            <person name="McCowan C."/>
            <person name="Murphy C."/>
            <person name="Pearson M."/>
            <person name="Poon T.W."/>
            <person name="Priest M."/>
            <person name="Roberts A."/>
            <person name="Saif S."/>
            <person name="Shea T."/>
            <person name="Sisk P."/>
            <person name="Sykes S."/>
            <person name="Wortman J."/>
            <person name="Nusbaum C."/>
            <person name="Birren B."/>
        </authorList>
    </citation>
    <scope>NUCLEOTIDE SEQUENCE [LARGE SCALE GENOMIC DNA]</scope>
    <source>
        <strain evidence="5">A-37</strain>
    </source>
</reference>
<keyword evidence="5" id="KW-1185">Reference proteome</keyword>
<feature type="region of interest" description="Disordered" evidence="1">
    <location>
        <begin position="431"/>
        <end position="612"/>
    </location>
</feature>
<evidence type="ECO:0000313" key="5">
    <source>
        <dbReference type="Proteomes" id="UP000075883"/>
    </source>
</evidence>
<feature type="compositionally biased region" description="Basic and acidic residues" evidence="1">
    <location>
        <begin position="174"/>
        <end position="185"/>
    </location>
</feature>
<feature type="compositionally biased region" description="Polar residues" evidence="1">
    <location>
        <begin position="486"/>
        <end position="564"/>
    </location>
</feature>
<feature type="compositionally biased region" description="Acidic residues" evidence="1">
    <location>
        <begin position="163"/>
        <end position="173"/>
    </location>
</feature>
<feature type="compositionally biased region" description="Low complexity" evidence="1">
    <location>
        <begin position="119"/>
        <end position="134"/>
    </location>
</feature>
<dbReference type="GO" id="GO:0008061">
    <property type="term" value="F:chitin binding"/>
    <property type="evidence" value="ECO:0007669"/>
    <property type="project" value="InterPro"/>
</dbReference>
<feature type="compositionally biased region" description="Low complexity" evidence="1">
    <location>
        <begin position="446"/>
        <end position="459"/>
    </location>
</feature>
<feature type="region of interest" description="Disordered" evidence="1">
    <location>
        <begin position="749"/>
        <end position="771"/>
    </location>
</feature>
<feature type="compositionally biased region" description="Polar residues" evidence="1">
    <location>
        <begin position="135"/>
        <end position="162"/>
    </location>
</feature>
<dbReference type="Proteomes" id="UP000075883">
    <property type="component" value="Unassembled WGS sequence"/>
</dbReference>
<evidence type="ECO:0000256" key="1">
    <source>
        <dbReference type="SAM" id="MobiDB-lite"/>
    </source>
</evidence>
<proteinExistence type="predicted"/>
<dbReference type="InterPro" id="IPR002557">
    <property type="entry name" value="Chitin-bd_dom"/>
</dbReference>
<dbReference type="InterPro" id="IPR036508">
    <property type="entry name" value="Chitin-bd_dom_sf"/>
</dbReference>
<feature type="compositionally biased region" description="Low complexity" evidence="1">
    <location>
        <begin position="466"/>
        <end position="477"/>
    </location>
</feature>
<feature type="region of interest" description="Disordered" evidence="1">
    <location>
        <begin position="287"/>
        <end position="357"/>
    </location>
</feature>
<feature type="compositionally biased region" description="Polar residues" evidence="1">
    <location>
        <begin position="312"/>
        <end position="330"/>
    </location>
</feature>
<dbReference type="EnsemblMetazoa" id="ACUA013358-RA">
    <property type="protein sequence ID" value="ACUA013358-PA"/>
    <property type="gene ID" value="ACUA013358"/>
</dbReference>
<dbReference type="AlphaFoldDB" id="A0A182MAB0"/>
<feature type="compositionally biased region" description="Polar residues" evidence="1">
    <location>
        <begin position="64"/>
        <end position="106"/>
    </location>
</feature>
<feature type="region of interest" description="Disordered" evidence="1">
    <location>
        <begin position="656"/>
        <end position="693"/>
    </location>
</feature>
<dbReference type="EMBL" id="AXCM01003003">
    <property type="status" value="NOT_ANNOTATED_CDS"/>
    <property type="molecule type" value="Genomic_DNA"/>
</dbReference>
<feature type="compositionally biased region" description="Polar residues" evidence="1">
    <location>
        <begin position="337"/>
        <end position="357"/>
    </location>
</feature>
<sequence>MTKRSTTAGVVIILLHLLQRCSANATTMLKNDETTSTSGTITPSTSEQTTIVDDTTLTVSERSYGYVQNGSPQESTTTTVSASVDRSEQVANASPATQYPTTTGDTSPYPPLQMIENATTSEQSTSTGTISQTTLYPTQNDTSSFNKSSGALVSSSKVNTTDSGDEIEASDVDTDNRSSLAEKDVSNTNETETQSTLKGDDKIKNETATSSPGDLTRSGIRIGEADVRDDDEDDDFGNFYETSNAPEEDDDMKKNETSIQTYSDDTKNLNTNEMEGVEVALLADDLVDPDVPDESNPVSSNDAVTKLPDVSIPNSSNETTQTPNTNSVSGSPDGYNATDSHASNTNGAKENTPASESVANPLQDLKLHNFKALINAFGNENNQYSNSNGTGNPSNNQTVSNMTSEYESGSNGFQLFSGFEEVQVLADDISLDDPEGQSVNDGETNDNGSSDTQSLSSDSEGTISECNNSQCQNSNNQPTLDKTADGYNTTGLFPQDTSNDQENIANIENTSVGMPSGNDSQSLKANEDNSPNLNATDTLVETPINDSSNTNKDIGNSPDQTLRQQETEVKMDNESPVEDEASDSQVPEVSEDMSIPSNDTTNPQKSTSQVNYSQSFQKIQGEMVKVKEIIANGQMLNETVPMGGVLTIYFEKDEKQDAASESKAPEMPQEHASPEHKEGDEKVEEGSNQAYPSEEIEVLADDIGFEEDDKGTDGYSRPMEENLEDSYTTTTTFKPYFITESYEPKSSSPKCPFSVKASDTQVPKEEQNRTAQHIPEGQIVEDPYYYEPDPFCLTRHHVLIPAVPLILPQWCFVPDTPDFMCPRYDLGFHIAFAHETHRDMYYRCVYGQAVLLKCPNLHYWDDERKICMLMSDFTHYQRHPYHPSRNLYDHATHHHCQHCRRNFLLPQDLDPTAQCSDRVLLACNTDGTLSVYECPGFYYYDRQIQLRWYADLERCDYPADGDGPWH</sequence>
<feature type="compositionally biased region" description="Polar residues" evidence="1">
    <location>
        <begin position="595"/>
        <end position="612"/>
    </location>
</feature>
<dbReference type="SUPFAM" id="SSF57625">
    <property type="entry name" value="Invertebrate chitin-binding proteins"/>
    <property type="match status" value="1"/>
</dbReference>
<feature type="compositionally biased region" description="Acidic residues" evidence="1">
    <location>
        <begin position="227"/>
        <end position="236"/>
    </location>
</feature>
<reference evidence="4" key="2">
    <citation type="submission" date="2020-05" db="UniProtKB">
        <authorList>
            <consortium name="EnsemblMetazoa"/>
        </authorList>
    </citation>
    <scope>IDENTIFICATION</scope>
    <source>
        <strain evidence="4">A-37</strain>
    </source>
</reference>
<organism evidence="4 5">
    <name type="scientific">Anopheles culicifacies</name>
    <dbReference type="NCBI Taxonomy" id="139723"/>
    <lineage>
        <taxon>Eukaryota</taxon>
        <taxon>Metazoa</taxon>
        <taxon>Ecdysozoa</taxon>
        <taxon>Arthropoda</taxon>
        <taxon>Hexapoda</taxon>
        <taxon>Insecta</taxon>
        <taxon>Pterygota</taxon>
        <taxon>Neoptera</taxon>
        <taxon>Endopterygota</taxon>
        <taxon>Diptera</taxon>
        <taxon>Nematocera</taxon>
        <taxon>Culicoidea</taxon>
        <taxon>Culicidae</taxon>
        <taxon>Anophelinae</taxon>
        <taxon>Anopheles</taxon>
        <taxon>culicifacies species complex</taxon>
    </lineage>
</organism>
<dbReference type="Pfam" id="PF01607">
    <property type="entry name" value="CBM_14"/>
    <property type="match status" value="1"/>
</dbReference>